<name>A0ABD1I7N4_SALDI</name>
<dbReference type="InterPro" id="IPR045880">
    <property type="entry name" value="ZCF37"/>
</dbReference>
<keyword evidence="2" id="KW-0812">Transmembrane</keyword>
<evidence type="ECO:0000313" key="3">
    <source>
        <dbReference type="EMBL" id="KAL1564736.1"/>
    </source>
</evidence>
<evidence type="ECO:0000256" key="2">
    <source>
        <dbReference type="SAM" id="Phobius"/>
    </source>
</evidence>
<dbReference type="EMBL" id="JBEAFC010000003">
    <property type="protein sequence ID" value="KAL1564736.1"/>
    <property type="molecule type" value="Genomic_DNA"/>
</dbReference>
<dbReference type="Proteomes" id="UP001567538">
    <property type="component" value="Unassembled WGS sequence"/>
</dbReference>
<organism evidence="3 4">
    <name type="scientific">Salvia divinorum</name>
    <name type="common">Maria pastora</name>
    <name type="synonym">Diviner's sage</name>
    <dbReference type="NCBI Taxonomy" id="28513"/>
    <lineage>
        <taxon>Eukaryota</taxon>
        <taxon>Viridiplantae</taxon>
        <taxon>Streptophyta</taxon>
        <taxon>Embryophyta</taxon>
        <taxon>Tracheophyta</taxon>
        <taxon>Spermatophyta</taxon>
        <taxon>Magnoliopsida</taxon>
        <taxon>eudicotyledons</taxon>
        <taxon>Gunneridae</taxon>
        <taxon>Pentapetalae</taxon>
        <taxon>asterids</taxon>
        <taxon>lamiids</taxon>
        <taxon>Lamiales</taxon>
        <taxon>Lamiaceae</taxon>
        <taxon>Nepetoideae</taxon>
        <taxon>Mentheae</taxon>
        <taxon>Salviinae</taxon>
        <taxon>Salvia</taxon>
        <taxon>Salvia subgen. Calosphace</taxon>
    </lineage>
</organism>
<evidence type="ECO:0000256" key="1">
    <source>
        <dbReference type="SAM" id="MobiDB-lite"/>
    </source>
</evidence>
<dbReference type="PANTHER" id="PTHR35275:SF1">
    <property type="entry name" value="OS07G0585900 PROTEIN"/>
    <property type="match status" value="1"/>
</dbReference>
<sequence>MFICGRRSFRRDEDTDKNGSSHLIPKRSKITRRNPYAERGLDRFHALLAHLEGEKQKIYNQIGAEEVSFVRFVYSDSFKNVRPIVLRAKNNNSSSQLELASNNSTTSRDEGICDKREEKGQKVTMCKRWNIGSLCFGVIMVLVFVAIHGRFFTPPSCGIWFP</sequence>
<accession>A0ABD1I7N4</accession>
<keyword evidence="4" id="KW-1185">Reference proteome</keyword>
<dbReference type="AlphaFoldDB" id="A0ABD1I7N4"/>
<keyword evidence="2" id="KW-1133">Transmembrane helix</keyword>
<evidence type="ECO:0008006" key="5">
    <source>
        <dbReference type="Google" id="ProtNLM"/>
    </source>
</evidence>
<protein>
    <recommendedName>
        <fullName evidence="5">Transmembrane protein</fullName>
    </recommendedName>
</protein>
<dbReference type="PANTHER" id="PTHR35275">
    <property type="entry name" value="ZCF37"/>
    <property type="match status" value="1"/>
</dbReference>
<gene>
    <name evidence="3" type="ORF">AAHA92_07041</name>
</gene>
<evidence type="ECO:0000313" key="4">
    <source>
        <dbReference type="Proteomes" id="UP001567538"/>
    </source>
</evidence>
<feature type="region of interest" description="Disordered" evidence="1">
    <location>
        <begin position="11"/>
        <end position="31"/>
    </location>
</feature>
<reference evidence="3 4" key="1">
    <citation type="submission" date="2024-06" db="EMBL/GenBank/DDBJ databases">
        <title>A chromosome level genome sequence of Diviner's sage (Salvia divinorum).</title>
        <authorList>
            <person name="Ford S.A."/>
            <person name="Ro D.-K."/>
            <person name="Ness R.W."/>
            <person name="Phillips M.A."/>
        </authorList>
    </citation>
    <scope>NUCLEOTIDE SEQUENCE [LARGE SCALE GENOMIC DNA]</scope>
    <source>
        <strain evidence="3">SAF-2024a</strain>
        <tissue evidence="3">Leaf</tissue>
    </source>
</reference>
<feature type="transmembrane region" description="Helical" evidence="2">
    <location>
        <begin position="129"/>
        <end position="152"/>
    </location>
</feature>
<proteinExistence type="predicted"/>
<keyword evidence="2" id="KW-0472">Membrane</keyword>
<comment type="caution">
    <text evidence="3">The sequence shown here is derived from an EMBL/GenBank/DDBJ whole genome shotgun (WGS) entry which is preliminary data.</text>
</comment>